<dbReference type="InParanoid" id="F7BF76"/>
<evidence type="ECO:0000259" key="6">
    <source>
        <dbReference type="PROSITE" id="PS50835"/>
    </source>
</evidence>
<keyword evidence="5" id="KW-0812">Transmembrane</keyword>
<dbReference type="Ensembl" id="ENSCINT00000027232.2">
    <property type="protein sequence ID" value="ENSCINP00000026986.2"/>
    <property type="gene ID" value="ENSCING00000015101.2"/>
</dbReference>
<evidence type="ECO:0000256" key="4">
    <source>
        <dbReference type="ARBA" id="ARBA00023157"/>
    </source>
</evidence>
<name>F7BF76_CIOIN</name>
<dbReference type="PROSITE" id="PS51450">
    <property type="entry name" value="LRR"/>
    <property type="match status" value="4"/>
</dbReference>
<dbReference type="Gene3D" id="3.80.10.10">
    <property type="entry name" value="Ribonuclease Inhibitor"/>
    <property type="match status" value="1"/>
</dbReference>
<keyword evidence="5" id="KW-0472">Membrane</keyword>
<evidence type="ECO:0000256" key="5">
    <source>
        <dbReference type="SAM" id="Phobius"/>
    </source>
</evidence>
<dbReference type="GO" id="GO:0005886">
    <property type="term" value="C:plasma membrane"/>
    <property type="evidence" value="ECO:0000318"/>
    <property type="project" value="GO_Central"/>
</dbReference>
<keyword evidence="4" id="KW-1015">Disulfide bond</keyword>
<dbReference type="InterPro" id="IPR003598">
    <property type="entry name" value="Ig_sub2"/>
</dbReference>
<dbReference type="SMART" id="SM00369">
    <property type="entry name" value="LRR_TYP"/>
    <property type="match status" value="7"/>
</dbReference>
<accession>F7BF76</accession>
<dbReference type="SUPFAM" id="SSF52058">
    <property type="entry name" value="L domain-like"/>
    <property type="match status" value="1"/>
</dbReference>
<dbReference type="InterPro" id="IPR007110">
    <property type="entry name" value="Ig-like_dom"/>
</dbReference>
<keyword evidence="2" id="KW-0732">Signal</keyword>
<dbReference type="AlphaFoldDB" id="F7BF76"/>
<dbReference type="SMART" id="SM00082">
    <property type="entry name" value="LRRCT"/>
    <property type="match status" value="1"/>
</dbReference>
<dbReference type="Pfam" id="PF00560">
    <property type="entry name" value="LRR_1"/>
    <property type="match status" value="1"/>
</dbReference>
<evidence type="ECO:0000313" key="8">
    <source>
        <dbReference type="Proteomes" id="UP000008144"/>
    </source>
</evidence>
<dbReference type="GO" id="GO:0099560">
    <property type="term" value="P:synaptic membrane adhesion"/>
    <property type="evidence" value="ECO:0000318"/>
    <property type="project" value="GO_Central"/>
</dbReference>
<dbReference type="SMART" id="SM00364">
    <property type="entry name" value="LRR_BAC"/>
    <property type="match status" value="3"/>
</dbReference>
<dbReference type="SMART" id="SM00408">
    <property type="entry name" value="IGc2"/>
    <property type="match status" value="1"/>
</dbReference>
<keyword evidence="1" id="KW-0433">Leucine-rich repeat</keyword>
<proteinExistence type="predicted"/>
<protein>
    <recommendedName>
        <fullName evidence="6">Ig-like domain-containing protein</fullName>
    </recommendedName>
</protein>
<reference evidence="7" key="3">
    <citation type="submission" date="2025-09" db="UniProtKB">
        <authorList>
            <consortium name="Ensembl"/>
        </authorList>
    </citation>
    <scope>IDENTIFICATION</scope>
</reference>
<dbReference type="GO" id="GO:0098978">
    <property type="term" value="C:glutamatergic synapse"/>
    <property type="evidence" value="ECO:0000318"/>
    <property type="project" value="GO_Central"/>
</dbReference>
<evidence type="ECO:0000313" key="7">
    <source>
        <dbReference type="Ensembl" id="ENSCINP00000026986.2"/>
    </source>
</evidence>
<evidence type="ECO:0000256" key="2">
    <source>
        <dbReference type="ARBA" id="ARBA00022729"/>
    </source>
</evidence>
<evidence type="ECO:0000256" key="1">
    <source>
        <dbReference type="ARBA" id="ARBA00022614"/>
    </source>
</evidence>
<dbReference type="STRING" id="7719.ENSCINP00000026986"/>
<feature type="domain" description="Ig-like" evidence="6">
    <location>
        <begin position="329"/>
        <end position="428"/>
    </location>
</feature>
<dbReference type="InterPro" id="IPR003591">
    <property type="entry name" value="Leu-rich_rpt_typical-subtyp"/>
</dbReference>
<dbReference type="FunCoup" id="F7BF76">
    <property type="interactions" value="4"/>
</dbReference>
<organism evidence="7 8">
    <name type="scientific">Ciona intestinalis</name>
    <name type="common">Transparent sea squirt</name>
    <name type="synonym">Ascidia intestinalis</name>
    <dbReference type="NCBI Taxonomy" id="7719"/>
    <lineage>
        <taxon>Eukaryota</taxon>
        <taxon>Metazoa</taxon>
        <taxon>Chordata</taxon>
        <taxon>Tunicata</taxon>
        <taxon>Ascidiacea</taxon>
        <taxon>Phlebobranchia</taxon>
        <taxon>Cionidae</taxon>
        <taxon>Ciona</taxon>
    </lineage>
</organism>
<keyword evidence="5" id="KW-1133">Transmembrane helix</keyword>
<dbReference type="SUPFAM" id="SSF48726">
    <property type="entry name" value="Immunoglobulin"/>
    <property type="match status" value="1"/>
</dbReference>
<keyword evidence="3" id="KW-0677">Repeat</keyword>
<keyword evidence="8" id="KW-1185">Reference proteome</keyword>
<dbReference type="SMART" id="SM00409">
    <property type="entry name" value="IG"/>
    <property type="match status" value="1"/>
</dbReference>
<dbReference type="InterPro" id="IPR000483">
    <property type="entry name" value="Cys-rich_flank_reg_C"/>
</dbReference>
<dbReference type="Pfam" id="PF13855">
    <property type="entry name" value="LRR_8"/>
    <property type="match status" value="2"/>
</dbReference>
<feature type="transmembrane region" description="Helical" evidence="5">
    <location>
        <begin position="518"/>
        <end position="538"/>
    </location>
</feature>
<dbReference type="PRINTS" id="PR00019">
    <property type="entry name" value="LEURICHRPT"/>
</dbReference>
<dbReference type="InterPro" id="IPR036179">
    <property type="entry name" value="Ig-like_dom_sf"/>
</dbReference>
<dbReference type="GeneTree" id="ENSGT00940000157405"/>
<dbReference type="InterPro" id="IPR050541">
    <property type="entry name" value="LRR_TM_domain-containing"/>
</dbReference>
<dbReference type="GO" id="GO:0098839">
    <property type="term" value="C:postsynaptic density membrane"/>
    <property type="evidence" value="ECO:0000318"/>
    <property type="project" value="GO_Central"/>
</dbReference>
<dbReference type="InterPro" id="IPR013783">
    <property type="entry name" value="Ig-like_fold"/>
</dbReference>
<dbReference type="InterPro" id="IPR001611">
    <property type="entry name" value="Leu-rich_rpt"/>
</dbReference>
<evidence type="ECO:0000256" key="3">
    <source>
        <dbReference type="ARBA" id="ARBA00022737"/>
    </source>
</evidence>
<dbReference type="InterPro" id="IPR003599">
    <property type="entry name" value="Ig_sub"/>
</dbReference>
<dbReference type="Gene3D" id="2.60.40.10">
    <property type="entry name" value="Immunoglobulins"/>
    <property type="match status" value="1"/>
</dbReference>
<dbReference type="HOGENOM" id="CLU_000288_18_24_1"/>
<dbReference type="PANTHER" id="PTHR24369">
    <property type="entry name" value="ANTIGEN BSP, PUTATIVE-RELATED"/>
    <property type="match status" value="1"/>
</dbReference>
<dbReference type="Pfam" id="PF00047">
    <property type="entry name" value="ig"/>
    <property type="match status" value="1"/>
</dbReference>
<dbReference type="GO" id="GO:0098632">
    <property type="term" value="F:cell-cell adhesion mediator activity"/>
    <property type="evidence" value="ECO:0000318"/>
    <property type="project" value="GO_Central"/>
</dbReference>
<dbReference type="PROSITE" id="PS50835">
    <property type="entry name" value="IG_LIKE"/>
    <property type="match status" value="1"/>
</dbReference>
<reference evidence="7" key="2">
    <citation type="submission" date="2025-08" db="UniProtKB">
        <authorList>
            <consortium name="Ensembl"/>
        </authorList>
    </citation>
    <scope>IDENTIFICATION</scope>
</reference>
<dbReference type="Proteomes" id="UP000008144">
    <property type="component" value="Unassembled WGS sequence"/>
</dbReference>
<dbReference type="PANTHER" id="PTHR24369:SF212">
    <property type="entry name" value="LEUCINE-RICH REPEAT-CONTAINING PROTEIN 4B-LIKE"/>
    <property type="match status" value="1"/>
</dbReference>
<reference evidence="8" key="1">
    <citation type="journal article" date="2002" name="Science">
        <title>The draft genome of Ciona intestinalis: insights into chordate and vertebrate origins.</title>
        <authorList>
            <person name="Dehal P."/>
            <person name="Satou Y."/>
            <person name="Campbell R.K."/>
            <person name="Chapman J."/>
            <person name="Degnan B."/>
            <person name="De Tomaso A."/>
            <person name="Davidson B."/>
            <person name="Di Gregorio A."/>
            <person name="Gelpke M."/>
            <person name="Goodstein D.M."/>
            <person name="Harafuji N."/>
            <person name="Hastings K.E."/>
            <person name="Ho I."/>
            <person name="Hotta K."/>
            <person name="Huang W."/>
            <person name="Kawashima T."/>
            <person name="Lemaire P."/>
            <person name="Martinez D."/>
            <person name="Meinertzhagen I.A."/>
            <person name="Necula S."/>
            <person name="Nonaka M."/>
            <person name="Putnam N."/>
            <person name="Rash S."/>
            <person name="Saiga H."/>
            <person name="Satake M."/>
            <person name="Terry A."/>
            <person name="Yamada L."/>
            <person name="Wang H.G."/>
            <person name="Awazu S."/>
            <person name="Azumi K."/>
            <person name="Boore J."/>
            <person name="Branno M."/>
            <person name="Chin-Bow S."/>
            <person name="DeSantis R."/>
            <person name="Doyle S."/>
            <person name="Francino P."/>
            <person name="Keys D.N."/>
            <person name="Haga S."/>
            <person name="Hayashi H."/>
            <person name="Hino K."/>
            <person name="Imai K.S."/>
            <person name="Inaba K."/>
            <person name="Kano S."/>
            <person name="Kobayashi K."/>
            <person name="Kobayashi M."/>
            <person name="Lee B.I."/>
            <person name="Makabe K.W."/>
            <person name="Manohar C."/>
            <person name="Matassi G."/>
            <person name="Medina M."/>
            <person name="Mochizuki Y."/>
            <person name="Mount S."/>
            <person name="Morishita T."/>
            <person name="Miura S."/>
            <person name="Nakayama A."/>
            <person name="Nishizaka S."/>
            <person name="Nomoto H."/>
            <person name="Ohta F."/>
            <person name="Oishi K."/>
            <person name="Rigoutsos I."/>
            <person name="Sano M."/>
            <person name="Sasaki A."/>
            <person name="Sasakura Y."/>
            <person name="Shoguchi E."/>
            <person name="Shin-i T."/>
            <person name="Spagnuolo A."/>
            <person name="Stainier D."/>
            <person name="Suzuki M.M."/>
            <person name="Tassy O."/>
            <person name="Takatori N."/>
            <person name="Tokuoka M."/>
            <person name="Yagi K."/>
            <person name="Yoshizaki F."/>
            <person name="Wada S."/>
            <person name="Zhang C."/>
            <person name="Hyatt P.D."/>
            <person name="Larimer F."/>
            <person name="Detter C."/>
            <person name="Doggett N."/>
            <person name="Glavina T."/>
            <person name="Hawkins T."/>
            <person name="Richardson P."/>
            <person name="Lucas S."/>
            <person name="Kohara Y."/>
            <person name="Levine M."/>
            <person name="Satoh N."/>
            <person name="Rokhsar D.S."/>
        </authorList>
    </citation>
    <scope>NUCLEOTIDE SEQUENCE [LARGE SCALE GENOMIC DNA]</scope>
</reference>
<dbReference type="FunFam" id="3.80.10.10:FF:000082">
    <property type="entry name" value="Leucine-rich repeat-containing 24"/>
    <property type="match status" value="1"/>
</dbReference>
<sequence>MASAVWWCYNLDNCVKVNAVDQICPPDCDCYDEFKEVYCEARALRSIPSEIPFSVNSLSLGNNNIRELQRNSFRQIPGLETLRLNGNHIRDIPRNAFYGLKKLRRLDLSTNRLTHIPTEAMAQLVSIQEISLRGNPITEIVGYEFIQIRATLRSLDVGELRHLKYLSNQALAGLDNLQALSMDSCGLNDMPTVRPLTNIRTLNLANNRISILDSNSLKGLRKLSNFHMEYGALATVANDAFNDLVSLEILNLSGNNLTSLPSTVFRYTTRLTSLKLQRNPWLCNCDLLPLAGFLSDSTACTDGLCGTCRYPPTYRGLPLANLTRINNPPCAALIIGEQTSPSLNVSVGDSVRIPCPTLPPNHRTSKERIKWKTPNGTSIRHGQYKVRITMLGNGSLNFTKVTLKDKGLYTCSVSKSGNEVAKSTVFLNVTSQTNVLTPSYFATETSVSKATRNNVQYQNPRPTQPAYVPVKNLFTTTWTTQNVPILSKPESPASTTPYYKQKEIQQDSMNEVMRTTKIIIGCFVGLTLVAAIILLAFYKLRKKNFSQ</sequence>
<dbReference type="InterPro" id="IPR013151">
    <property type="entry name" value="Immunoglobulin_dom"/>
</dbReference>
<dbReference type="OMA" id="MAMAFHG"/>
<dbReference type="InterPro" id="IPR032675">
    <property type="entry name" value="LRR_dom_sf"/>
</dbReference>